<evidence type="ECO:0000313" key="4">
    <source>
        <dbReference type="Proteomes" id="UP000321325"/>
    </source>
</evidence>
<sequence>MINNDFIISTFFISSDRIYIFISSTRKSLNI</sequence>
<name>A0AAF1D1U2_9BACT</name>
<evidence type="ECO:0000313" key="1">
    <source>
        <dbReference type="EMBL" id="QBL14232.1"/>
    </source>
</evidence>
<reference evidence="2 4" key="2">
    <citation type="submission" date="2019-08" db="EMBL/GenBank/DDBJ databases">
        <title>Rapid identification of Enteric Bacteria from Whole Genome Sequences (WGS) using Average Nucleotide Identity (ANI).</title>
        <authorList>
            <person name="Lane C."/>
        </authorList>
    </citation>
    <scope>NUCLEOTIDE SEQUENCE [LARGE SCALE GENOMIC DNA]</scope>
    <source>
        <strain evidence="2 4">2010D-8464</strain>
    </source>
</reference>
<dbReference type="EMBL" id="VRMB01000004">
    <property type="protein sequence ID" value="TXK71466.1"/>
    <property type="molecule type" value="Genomic_DNA"/>
</dbReference>
<organism evidence="1 3">
    <name type="scientific">Campylobacter volucris</name>
    <dbReference type="NCBI Taxonomy" id="1031542"/>
    <lineage>
        <taxon>Bacteria</taxon>
        <taxon>Pseudomonadati</taxon>
        <taxon>Campylobacterota</taxon>
        <taxon>Epsilonproteobacteria</taxon>
        <taxon>Campylobacterales</taxon>
        <taxon>Campylobacteraceae</taxon>
        <taxon>Campylobacter</taxon>
    </lineage>
</organism>
<dbReference type="AlphaFoldDB" id="A0AAF1D1U2"/>
<dbReference type="Proteomes" id="UP000293421">
    <property type="component" value="Chromosome"/>
</dbReference>
<keyword evidence="4" id="KW-1185">Reference proteome</keyword>
<evidence type="ECO:0000313" key="2">
    <source>
        <dbReference type="EMBL" id="TXK71466.1"/>
    </source>
</evidence>
<reference evidence="1 3" key="1">
    <citation type="submission" date="2019-02" db="EMBL/GenBank/DDBJ databases">
        <title>Use of ANI for Rapid Identification of Enteric Bacteria.</title>
        <authorList>
            <person name="Pruckler J."/>
            <person name="Lane C."/>
            <person name="Aubert R."/>
        </authorList>
    </citation>
    <scope>NUCLEOTIDE SEQUENCE [LARGE SCALE GENOMIC DNA]</scope>
    <source>
        <strain evidence="1 3">2014D-0083</strain>
    </source>
</reference>
<proteinExistence type="predicted"/>
<gene>
    <name evidence="1" type="ORF">A9460_02215</name>
    <name evidence="2" type="ORF">FVD15_00290</name>
</gene>
<accession>A0AAF1D1U2</accession>
<dbReference type="Proteomes" id="UP000321325">
    <property type="component" value="Unassembled WGS sequence"/>
</dbReference>
<protein>
    <submittedName>
        <fullName evidence="1">Uncharacterized protein</fullName>
    </submittedName>
</protein>
<dbReference type="EMBL" id="CP037746">
    <property type="protein sequence ID" value="QBL14232.1"/>
    <property type="molecule type" value="Genomic_DNA"/>
</dbReference>
<evidence type="ECO:0000313" key="3">
    <source>
        <dbReference type="Proteomes" id="UP000293421"/>
    </source>
</evidence>